<dbReference type="Pfam" id="PF00027">
    <property type="entry name" value="cNMP_binding"/>
    <property type="match status" value="1"/>
</dbReference>
<dbReference type="SUPFAM" id="SSF51206">
    <property type="entry name" value="cAMP-binding domain-like"/>
    <property type="match status" value="1"/>
</dbReference>
<dbReference type="GO" id="GO:0005886">
    <property type="term" value="C:plasma membrane"/>
    <property type="evidence" value="ECO:0007669"/>
    <property type="project" value="UniProtKB-SubCell"/>
</dbReference>
<keyword evidence="5 6" id="KW-0472">Membrane</keyword>
<sequence length="817" mass="93646">MNTEKVYYLSKVRFFADLTNQEISELANDFEWQEYAQGTDIIKQGQTEHYYYILIEGKAEALVSKQGINSWKVNLFGPCDAFGELSLFTGKPAPTTVRCTENCRVLLLNAENFARMLVRWPKLYQKFIEHLYHNLNDANHEIWDAKYKDFLRLSLQLTHYKDKFYGIWGSARTTREIEKKIDELVSTKENLLLIGERGTGRQMVAWYLHKRRFGEAATFIVLDGRYFDQQWSDMMFEADEDDPAVSFNFFEIVGKGTLLLREINKISPRAQLKLAECLKMNKQNCLVVASLQGNPEQLSPKIIPELRECFGQTYTIQPLRERKRDIPILAQGILDKLALKHNRRSPVLNQEASKLLLSHHYRQGNVTELIQVLERAFFLAEDNTIGLEHIFFGPTAEKIGSTVNLLSWPSIENILKKGELISWFKRISTIIFISIILLLLLAPQVAMTKFIFIIVWGLWWPALAIISPFLGRVWCTVCPFAFIMEFVQKKLHLNKPVPDLLKKYDYLFVTFLFVFIFWTEVFFGMRSSPINTVILLLAIQLFAIITGIIFTRHTWCRYLCPLGGFVGTASIGSALEIRADPTVCLNKCTTHECYVGNGSTPGCPMFQHLPYLDNNLACKFCFNCVRNCPNGSVQLNLRVPAREVWHLVRVNQGYAIFIGVTLAILIPLYYFEAVHSTWPVSIWRLWFSISYWGTAVSAGLITWLIAKPFKTKATSRRIQLVFALIPLVLAGHIIYQLRFIPGANSIFIGLGFNTTTGVNQAFYVSAFTVGATIAISIGFLLTIFAIIMVLLRTKVKVIKKSKPWEAWGRFFCFQNKS</sequence>
<proteinExistence type="predicted"/>
<accession>R4KKP8</accession>
<dbReference type="PROSITE" id="PS50042">
    <property type="entry name" value="CNMP_BINDING_3"/>
    <property type="match status" value="1"/>
</dbReference>
<dbReference type="InterPro" id="IPR052378">
    <property type="entry name" value="NosR_regulator"/>
</dbReference>
<evidence type="ECO:0000256" key="6">
    <source>
        <dbReference type="SAM" id="Phobius"/>
    </source>
</evidence>
<dbReference type="Pfam" id="PF12801">
    <property type="entry name" value="Fer4_5"/>
    <property type="match status" value="2"/>
</dbReference>
<keyword evidence="6" id="KW-0812">Transmembrane</keyword>
<dbReference type="GO" id="GO:0005524">
    <property type="term" value="F:ATP binding"/>
    <property type="evidence" value="ECO:0007669"/>
    <property type="project" value="InterPro"/>
</dbReference>
<dbReference type="InterPro" id="IPR017896">
    <property type="entry name" value="4Fe4S_Fe-S-bd"/>
</dbReference>
<dbReference type="STRING" id="767817.Desgi_1606"/>
<feature type="transmembrane region" description="Helical" evidence="6">
    <location>
        <begin position="761"/>
        <end position="791"/>
    </location>
</feature>
<evidence type="ECO:0000259" key="7">
    <source>
        <dbReference type="PROSITE" id="PS50042"/>
    </source>
</evidence>
<dbReference type="SUPFAM" id="SSF52540">
    <property type="entry name" value="P-loop containing nucleoside triphosphate hydrolases"/>
    <property type="match status" value="1"/>
</dbReference>
<evidence type="ECO:0000256" key="1">
    <source>
        <dbReference type="ARBA" id="ARBA00004236"/>
    </source>
</evidence>
<evidence type="ECO:0000256" key="4">
    <source>
        <dbReference type="ARBA" id="ARBA00022840"/>
    </source>
</evidence>
<evidence type="ECO:0000256" key="2">
    <source>
        <dbReference type="ARBA" id="ARBA00022475"/>
    </source>
</evidence>
<feature type="domain" description="Sigma-54 factor interaction" evidence="8">
    <location>
        <begin position="167"/>
        <end position="378"/>
    </location>
</feature>
<dbReference type="SMART" id="SM00100">
    <property type="entry name" value="cNMP"/>
    <property type="match status" value="1"/>
</dbReference>
<dbReference type="Proteomes" id="UP000013520">
    <property type="component" value="Chromosome"/>
</dbReference>
<dbReference type="RefSeq" id="WP_006523947.1">
    <property type="nucleotide sequence ID" value="NC_021184.1"/>
</dbReference>
<evidence type="ECO:0000259" key="8">
    <source>
        <dbReference type="PROSITE" id="PS50045"/>
    </source>
</evidence>
<dbReference type="KEGG" id="dgi:Desgi_1606"/>
<dbReference type="Pfam" id="PF14532">
    <property type="entry name" value="Sigma54_activ_2"/>
    <property type="match status" value="1"/>
</dbReference>
<evidence type="ECO:0000256" key="5">
    <source>
        <dbReference type="ARBA" id="ARBA00023136"/>
    </source>
</evidence>
<dbReference type="Gene3D" id="1.10.8.60">
    <property type="match status" value="1"/>
</dbReference>
<dbReference type="PROSITE" id="PS50045">
    <property type="entry name" value="SIGMA54_INTERACT_4"/>
    <property type="match status" value="1"/>
</dbReference>
<dbReference type="HOGENOM" id="CLU_015763_0_0_9"/>
<dbReference type="AlphaFoldDB" id="R4KKP8"/>
<dbReference type="eggNOG" id="COG0348">
    <property type="taxonomic scope" value="Bacteria"/>
</dbReference>
<dbReference type="Pfam" id="PF25601">
    <property type="entry name" value="AAA_lid_14"/>
    <property type="match status" value="1"/>
</dbReference>
<protein>
    <submittedName>
        <fullName evidence="10">Response regulator with CheY-like receiver, AAA-type ATPase, and DNA-binding domains</fullName>
    </submittedName>
</protein>
<dbReference type="OrthoDB" id="9810708at2"/>
<keyword evidence="2" id="KW-1003">Cell membrane</keyword>
<feature type="transmembrane region" description="Helical" evidence="6">
    <location>
        <begin position="430"/>
        <end position="456"/>
    </location>
</feature>
<feature type="transmembrane region" description="Helical" evidence="6">
    <location>
        <begin position="654"/>
        <end position="671"/>
    </location>
</feature>
<dbReference type="InterPro" id="IPR000595">
    <property type="entry name" value="cNMP-bd_dom"/>
</dbReference>
<evidence type="ECO:0000313" key="10">
    <source>
        <dbReference type="EMBL" id="AGL01085.1"/>
    </source>
</evidence>
<gene>
    <name evidence="10" type="ORF">Desgi_1606</name>
</gene>
<feature type="domain" description="4Fe-4S ferredoxin-type" evidence="9">
    <location>
        <begin position="608"/>
        <end position="638"/>
    </location>
</feature>
<feature type="transmembrane region" description="Helical" evidence="6">
    <location>
        <begin position="462"/>
        <end position="483"/>
    </location>
</feature>
<organism evidence="10 11">
    <name type="scientific">Desulfoscipio gibsoniae DSM 7213</name>
    <dbReference type="NCBI Taxonomy" id="767817"/>
    <lineage>
        <taxon>Bacteria</taxon>
        <taxon>Bacillati</taxon>
        <taxon>Bacillota</taxon>
        <taxon>Clostridia</taxon>
        <taxon>Eubacteriales</taxon>
        <taxon>Desulfallaceae</taxon>
        <taxon>Desulfoscipio</taxon>
    </lineage>
</organism>
<dbReference type="CDD" id="cd00038">
    <property type="entry name" value="CAP_ED"/>
    <property type="match status" value="1"/>
</dbReference>
<evidence type="ECO:0000256" key="3">
    <source>
        <dbReference type="ARBA" id="ARBA00022741"/>
    </source>
</evidence>
<feature type="transmembrane region" description="Helical" evidence="6">
    <location>
        <begin position="718"/>
        <end position="741"/>
    </location>
</feature>
<feature type="domain" description="Cyclic nucleotide-binding" evidence="7">
    <location>
        <begin position="14"/>
        <end position="134"/>
    </location>
</feature>
<dbReference type="PANTHER" id="PTHR30224">
    <property type="entry name" value="ELECTRON TRANSPORT PROTEIN"/>
    <property type="match status" value="1"/>
</dbReference>
<dbReference type="InterPro" id="IPR058031">
    <property type="entry name" value="AAA_lid_NorR"/>
</dbReference>
<keyword evidence="11" id="KW-1185">Reference proteome</keyword>
<evidence type="ECO:0000259" key="9">
    <source>
        <dbReference type="PROSITE" id="PS51379"/>
    </source>
</evidence>
<reference evidence="10 11" key="1">
    <citation type="submission" date="2012-01" db="EMBL/GenBank/DDBJ databases">
        <title>Complete sequence of Desulfotomaculum gibsoniae DSM 7213.</title>
        <authorList>
            <consortium name="US DOE Joint Genome Institute"/>
            <person name="Lucas S."/>
            <person name="Han J."/>
            <person name="Lapidus A."/>
            <person name="Cheng J.-F."/>
            <person name="Goodwin L."/>
            <person name="Pitluck S."/>
            <person name="Peters L."/>
            <person name="Ovchinnikova G."/>
            <person name="Teshima H."/>
            <person name="Detter J.C."/>
            <person name="Han C."/>
            <person name="Tapia R."/>
            <person name="Land M."/>
            <person name="Hauser L."/>
            <person name="Kyrpides N."/>
            <person name="Ivanova N."/>
            <person name="Pagani I."/>
            <person name="Parshina S."/>
            <person name="Plugge C."/>
            <person name="Muyzer G."/>
            <person name="Kuever J."/>
            <person name="Ivanova A."/>
            <person name="Nazina T."/>
            <person name="Klenk H.-P."/>
            <person name="Brambilla E."/>
            <person name="Spring S."/>
            <person name="Stams A.F."/>
            <person name="Woyke T."/>
        </authorList>
    </citation>
    <scope>NUCLEOTIDE SEQUENCE [LARGE SCALE GENOMIC DNA]</scope>
    <source>
        <strain evidence="10 11">DSM 7213</strain>
    </source>
</reference>
<dbReference type="InterPro" id="IPR018490">
    <property type="entry name" value="cNMP-bd_dom_sf"/>
</dbReference>
<dbReference type="InterPro" id="IPR027417">
    <property type="entry name" value="P-loop_NTPase"/>
</dbReference>
<keyword evidence="6" id="KW-1133">Transmembrane helix</keyword>
<dbReference type="InterPro" id="IPR014710">
    <property type="entry name" value="RmlC-like_jellyroll"/>
</dbReference>
<dbReference type="PANTHER" id="PTHR30224:SF4">
    <property type="entry name" value="ELECTRON TRANSPORT PROTEIN YCCM-RELATED"/>
    <property type="match status" value="1"/>
</dbReference>
<dbReference type="Gene3D" id="2.60.120.10">
    <property type="entry name" value="Jelly Rolls"/>
    <property type="match status" value="1"/>
</dbReference>
<feature type="transmembrane region" description="Helical" evidence="6">
    <location>
        <begin position="683"/>
        <end position="706"/>
    </location>
</feature>
<dbReference type="Gene3D" id="3.40.50.300">
    <property type="entry name" value="P-loop containing nucleotide triphosphate hydrolases"/>
    <property type="match status" value="1"/>
</dbReference>
<keyword evidence="4" id="KW-0067">ATP-binding</keyword>
<feature type="transmembrane region" description="Helical" evidence="6">
    <location>
        <begin position="504"/>
        <end position="524"/>
    </location>
</feature>
<keyword evidence="3" id="KW-0547">Nucleotide-binding</keyword>
<name>R4KKP8_9FIRM</name>
<dbReference type="PROSITE" id="PS51379">
    <property type="entry name" value="4FE4S_FER_2"/>
    <property type="match status" value="1"/>
</dbReference>
<dbReference type="GO" id="GO:0006355">
    <property type="term" value="P:regulation of DNA-templated transcription"/>
    <property type="evidence" value="ECO:0007669"/>
    <property type="project" value="InterPro"/>
</dbReference>
<dbReference type="eggNOG" id="COG2204">
    <property type="taxonomic scope" value="Bacteria"/>
</dbReference>
<keyword evidence="10" id="KW-0238">DNA-binding</keyword>
<dbReference type="InterPro" id="IPR002078">
    <property type="entry name" value="Sigma_54_int"/>
</dbReference>
<evidence type="ECO:0000313" key="11">
    <source>
        <dbReference type="Proteomes" id="UP000013520"/>
    </source>
</evidence>
<comment type="subcellular location">
    <subcellularLocation>
        <location evidence="1">Cell membrane</location>
    </subcellularLocation>
</comment>
<dbReference type="GO" id="GO:0003677">
    <property type="term" value="F:DNA binding"/>
    <property type="evidence" value="ECO:0007669"/>
    <property type="project" value="UniProtKB-KW"/>
</dbReference>
<dbReference type="EMBL" id="CP003273">
    <property type="protein sequence ID" value="AGL01085.1"/>
    <property type="molecule type" value="Genomic_DNA"/>
</dbReference>
<feature type="transmembrane region" description="Helical" evidence="6">
    <location>
        <begin position="530"/>
        <end position="550"/>
    </location>
</feature>